<proteinExistence type="predicted"/>
<keyword evidence="3" id="KW-0227">DNA damage</keyword>
<dbReference type="PANTHER" id="PTHR43003:SF13">
    <property type="entry name" value="DNA-3-METHYLADENINE GLYCOSYLASE 2"/>
    <property type="match status" value="1"/>
</dbReference>
<evidence type="ECO:0000313" key="7">
    <source>
        <dbReference type="EMBL" id="USQ79488.1"/>
    </source>
</evidence>
<reference evidence="7" key="1">
    <citation type="submission" date="2022-06" db="EMBL/GenBank/DDBJ databases">
        <title>Ornithinimicrobium HY1793.</title>
        <authorList>
            <person name="Huang Y."/>
        </authorList>
    </citation>
    <scope>NUCLEOTIDE SEQUENCE</scope>
    <source>
        <strain evidence="7">HY1793</strain>
    </source>
</reference>
<keyword evidence="4" id="KW-0234">DNA repair</keyword>
<evidence type="ECO:0000259" key="5">
    <source>
        <dbReference type="SMART" id="SM00478"/>
    </source>
</evidence>
<dbReference type="Proteomes" id="UP001056455">
    <property type="component" value="Chromosome"/>
</dbReference>
<feature type="domain" description="HhH-GPD" evidence="5">
    <location>
        <begin position="137"/>
        <end position="289"/>
    </location>
</feature>
<evidence type="ECO:0000256" key="3">
    <source>
        <dbReference type="ARBA" id="ARBA00022763"/>
    </source>
</evidence>
<protein>
    <recommendedName>
        <fullName evidence="2">DNA-3-methyladenine glycosylase II</fullName>
        <ecNumber evidence="2">3.2.2.21</ecNumber>
    </recommendedName>
</protein>
<dbReference type="CDD" id="cd00056">
    <property type="entry name" value="ENDO3c"/>
    <property type="match status" value="1"/>
</dbReference>
<comment type="catalytic activity">
    <reaction evidence="1">
        <text>Hydrolysis of alkylated DNA, releasing 3-methyladenine, 3-methylguanine, 7-methylguanine and 7-methyladenine.</text>
        <dbReference type="EC" id="3.2.2.21"/>
    </reaction>
</comment>
<dbReference type="Gene3D" id="3.30.310.20">
    <property type="entry name" value="DNA-3-methyladenine glycosylase AlkA, N-terminal domain"/>
    <property type="match status" value="1"/>
</dbReference>
<dbReference type="PANTHER" id="PTHR43003">
    <property type="entry name" value="DNA-3-METHYLADENINE GLYCOSYLASE"/>
    <property type="match status" value="1"/>
</dbReference>
<name>A0ABY4YSZ9_9MICO</name>
<gene>
    <name evidence="7" type="ORF">NF556_18100</name>
</gene>
<dbReference type="SUPFAM" id="SSF48150">
    <property type="entry name" value="DNA-glycosylase"/>
    <property type="match status" value="1"/>
</dbReference>
<accession>A0ABY4YSZ9</accession>
<sequence>MDQVELPAVGGLEAGAVLTTLVNHATPGSESVTLEPRAGNVADNATGTHRRLLTLGGAPTAITVLIHPGGVTLRAPAPVLDEATDVVTWWFDLTTDPGPVAARLSLDPRLAPLVSQRPALRPLRHPAGFEAAIDTVVGQQVTLSSARLFGERLRAAYSPGAVEGLRIFPSADTLVRAPLEELRAAVGLTTSRARTVQAVAQLFADGFHLTPEADPTSARAHLLGVPGVGPWTVEYLALRALGDPDAFPSSDAVVRRALDGAPAPQAQREAETWRPHRAWATAHLWAGQTVG</sequence>
<evidence type="ECO:0000256" key="1">
    <source>
        <dbReference type="ARBA" id="ARBA00000086"/>
    </source>
</evidence>
<dbReference type="Pfam" id="PF06029">
    <property type="entry name" value="AlkA_N"/>
    <property type="match status" value="1"/>
</dbReference>
<dbReference type="InterPro" id="IPR051912">
    <property type="entry name" value="Alkylbase_DNA_Glycosylase/TA"/>
</dbReference>
<keyword evidence="8" id="KW-1185">Reference proteome</keyword>
<dbReference type="InterPro" id="IPR011257">
    <property type="entry name" value="DNA_glycosylase"/>
</dbReference>
<dbReference type="InterPro" id="IPR023170">
    <property type="entry name" value="HhH_base_excis_C"/>
</dbReference>
<dbReference type="RefSeq" id="WP_252592595.1">
    <property type="nucleotide sequence ID" value="NZ_CP099489.1"/>
</dbReference>
<dbReference type="EMBL" id="CP099489">
    <property type="protein sequence ID" value="USQ79488.1"/>
    <property type="molecule type" value="Genomic_DNA"/>
</dbReference>
<dbReference type="EC" id="3.2.2.21" evidence="2"/>
<feature type="domain" description="DNA-3-methyladenine glycosylase AlkA N-terminal" evidence="6">
    <location>
        <begin position="3"/>
        <end position="127"/>
    </location>
</feature>
<dbReference type="Gene3D" id="1.10.1670.10">
    <property type="entry name" value="Helix-hairpin-Helix base-excision DNA repair enzymes (C-terminal)"/>
    <property type="match status" value="1"/>
</dbReference>
<dbReference type="InterPro" id="IPR003265">
    <property type="entry name" value="HhH-GPD_domain"/>
</dbReference>
<dbReference type="Gene3D" id="1.10.340.30">
    <property type="entry name" value="Hypothetical protein, domain 2"/>
    <property type="match status" value="1"/>
</dbReference>
<dbReference type="SMART" id="SM01009">
    <property type="entry name" value="AlkA_N"/>
    <property type="match status" value="1"/>
</dbReference>
<dbReference type="InterPro" id="IPR037046">
    <property type="entry name" value="AlkA_N_sf"/>
</dbReference>
<dbReference type="Pfam" id="PF00730">
    <property type="entry name" value="HhH-GPD"/>
    <property type="match status" value="1"/>
</dbReference>
<organism evidence="7 8">
    <name type="scientific">Ornithinimicrobium faecis</name>
    <dbReference type="NCBI Taxonomy" id="2934158"/>
    <lineage>
        <taxon>Bacteria</taxon>
        <taxon>Bacillati</taxon>
        <taxon>Actinomycetota</taxon>
        <taxon>Actinomycetes</taxon>
        <taxon>Micrococcales</taxon>
        <taxon>Ornithinimicrobiaceae</taxon>
        <taxon>Ornithinimicrobium</taxon>
    </lineage>
</organism>
<evidence type="ECO:0000259" key="6">
    <source>
        <dbReference type="SMART" id="SM01009"/>
    </source>
</evidence>
<dbReference type="InterPro" id="IPR010316">
    <property type="entry name" value="AlkA_N"/>
</dbReference>
<evidence type="ECO:0000256" key="2">
    <source>
        <dbReference type="ARBA" id="ARBA00012000"/>
    </source>
</evidence>
<evidence type="ECO:0000313" key="8">
    <source>
        <dbReference type="Proteomes" id="UP001056455"/>
    </source>
</evidence>
<dbReference type="SMART" id="SM00478">
    <property type="entry name" value="ENDO3c"/>
    <property type="match status" value="1"/>
</dbReference>
<evidence type="ECO:0000256" key="4">
    <source>
        <dbReference type="ARBA" id="ARBA00023204"/>
    </source>
</evidence>